<organism evidence="2 3">
    <name type="scientific">Cellulophaga fucicola</name>
    <dbReference type="NCBI Taxonomy" id="76595"/>
    <lineage>
        <taxon>Bacteria</taxon>
        <taxon>Pseudomonadati</taxon>
        <taxon>Bacteroidota</taxon>
        <taxon>Flavobacteriia</taxon>
        <taxon>Flavobacteriales</taxon>
        <taxon>Flavobacteriaceae</taxon>
        <taxon>Cellulophaga</taxon>
    </lineage>
</organism>
<name>A0A1K1NW16_9FLAO</name>
<protein>
    <recommendedName>
        <fullName evidence="4">DUF3137 domain-containing protein</fullName>
    </recommendedName>
</protein>
<evidence type="ECO:0000256" key="1">
    <source>
        <dbReference type="SAM" id="Phobius"/>
    </source>
</evidence>
<dbReference type="RefSeq" id="WP_072303093.1">
    <property type="nucleotide sequence ID" value="NZ_FPIY01000002.1"/>
</dbReference>
<feature type="transmembrane region" description="Helical" evidence="1">
    <location>
        <begin position="62"/>
        <end position="85"/>
    </location>
</feature>
<dbReference type="AlphaFoldDB" id="A0A1K1NW16"/>
<dbReference type="EMBL" id="FPIY01000002">
    <property type="protein sequence ID" value="SFW39465.1"/>
    <property type="molecule type" value="Genomic_DNA"/>
</dbReference>
<keyword evidence="1" id="KW-0812">Transmembrane</keyword>
<feature type="transmembrane region" description="Helical" evidence="1">
    <location>
        <begin position="185"/>
        <end position="207"/>
    </location>
</feature>
<reference evidence="3" key="1">
    <citation type="submission" date="2016-11" db="EMBL/GenBank/DDBJ databases">
        <authorList>
            <person name="Varghese N."/>
            <person name="Submissions S."/>
        </authorList>
    </citation>
    <scope>NUCLEOTIDE SEQUENCE [LARGE SCALE GENOMIC DNA]</scope>
    <source>
        <strain evidence="3">DSM 24786</strain>
    </source>
</reference>
<sequence>MNQFTDHFNKVKAKASTIKPPSSIGYIIPIILMVSSLFSLITFILSFIIYLIVSILTFNNGFIGSVAFFTFFYTIVSAIIAIVLFRSYLKQKQGFKNTNIYRREFKLGILPQIIASKYDNINYQFDGMIDEERIVESSFFSPSVLDKMKESWFFGDDYFSGKIKDVDFEFCELYYKTDGMTTMGWLIILIAAIIPIPLLPDIMVPVLTSYDSINDSIEFTSNKTETEYDNTKVNNKAFLYGKQTNFRGLFLFADFHKNFEGTVNIKTKNRFNKKMFAKNQLKTIKVENSVINKKYTITTTNEQMAYYVLSPKIIDAIERLNIKLGEKLSMTLKDGKLYLIMPMSNDLFENITIKEKHIKVNSIEEIQNELNIIADLINELNLNTKIWSKA</sequence>
<evidence type="ECO:0000313" key="3">
    <source>
        <dbReference type="Proteomes" id="UP000183257"/>
    </source>
</evidence>
<dbReference type="Pfam" id="PF11335">
    <property type="entry name" value="DUF3137"/>
    <property type="match status" value="1"/>
</dbReference>
<proteinExistence type="predicted"/>
<gene>
    <name evidence="2" type="ORF">SAMN05660313_01412</name>
</gene>
<feature type="transmembrane region" description="Helical" evidence="1">
    <location>
        <begin position="24"/>
        <end position="56"/>
    </location>
</feature>
<keyword evidence="3" id="KW-1185">Reference proteome</keyword>
<keyword evidence="1" id="KW-1133">Transmembrane helix</keyword>
<keyword evidence="1" id="KW-0472">Membrane</keyword>
<dbReference type="Proteomes" id="UP000183257">
    <property type="component" value="Unassembled WGS sequence"/>
</dbReference>
<dbReference type="OrthoDB" id="4960523at2"/>
<evidence type="ECO:0008006" key="4">
    <source>
        <dbReference type="Google" id="ProtNLM"/>
    </source>
</evidence>
<dbReference type="STRING" id="76595.SAMN05660313_01412"/>
<dbReference type="InterPro" id="IPR021484">
    <property type="entry name" value="DUF3137"/>
</dbReference>
<accession>A0A1K1NW16</accession>
<evidence type="ECO:0000313" key="2">
    <source>
        <dbReference type="EMBL" id="SFW39465.1"/>
    </source>
</evidence>